<feature type="region of interest" description="Disordered" evidence="12">
    <location>
        <begin position="1"/>
        <end position="53"/>
    </location>
</feature>
<dbReference type="GO" id="GO:0000407">
    <property type="term" value="C:phagophore assembly site"/>
    <property type="evidence" value="ECO:0007669"/>
    <property type="project" value="TreeGrafter"/>
</dbReference>
<evidence type="ECO:0000256" key="10">
    <source>
        <dbReference type="ARBA" id="ARBA00040748"/>
    </source>
</evidence>
<evidence type="ECO:0000313" key="15">
    <source>
        <dbReference type="Proteomes" id="UP000008370"/>
    </source>
</evidence>
<dbReference type="RefSeq" id="XP_007390756.1">
    <property type="nucleotide sequence ID" value="XM_007390694.1"/>
</dbReference>
<reference evidence="14 15" key="1">
    <citation type="journal article" date="2012" name="BMC Genomics">
        <title>Comparative genomics of the white-rot fungi, Phanerochaete carnosa and P. chrysosporium, to elucidate the genetic basis of the distinct wood types they colonize.</title>
        <authorList>
            <person name="Suzuki H."/>
            <person name="MacDonald J."/>
            <person name="Syed K."/>
            <person name="Salamov A."/>
            <person name="Hori C."/>
            <person name="Aerts A."/>
            <person name="Henrissat B."/>
            <person name="Wiebenga A."/>
            <person name="vanKuyk P.A."/>
            <person name="Barry K."/>
            <person name="Lindquist E."/>
            <person name="LaButti K."/>
            <person name="Lapidus A."/>
            <person name="Lucas S."/>
            <person name="Coutinho P."/>
            <person name="Gong Y."/>
            <person name="Samejima M."/>
            <person name="Mahadevan R."/>
            <person name="Abou-Zaid M."/>
            <person name="de Vries R.P."/>
            <person name="Igarashi K."/>
            <person name="Yadav J.S."/>
            <person name="Grigoriev I.V."/>
            <person name="Master E.R."/>
        </authorList>
    </citation>
    <scope>NUCLEOTIDE SEQUENCE [LARGE SCALE GENOMIC DNA]</scope>
    <source>
        <strain evidence="14 15">HHB-10118-sp</strain>
    </source>
</reference>
<organism evidence="14 15">
    <name type="scientific">Phanerochaete carnosa (strain HHB-10118-sp)</name>
    <name type="common">White-rot fungus</name>
    <name type="synonym">Peniophora carnosa</name>
    <dbReference type="NCBI Taxonomy" id="650164"/>
    <lineage>
        <taxon>Eukaryota</taxon>
        <taxon>Fungi</taxon>
        <taxon>Dikarya</taxon>
        <taxon>Basidiomycota</taxon>
        <taxon>Agaricomycotina</taxon>
        <taxon>Agaricomycetes</taxon>
        <taxon>Polyporales</taxon>
        <taxon>Phanerochaetaceae</taxon>
        <taxon>Phanerochaete</taxon>
    </lineage>
</organism>
<keyword evidence="15" id="KW-1185">Reference proteome</keyword>
<dbReference type="Gene3D" id="3.30.1520.10">
    <property type="entry name" value="Phox-like domain"/>
    <property type="match status" value="1"/>
</dbReference>
<evidence type="ECO:0000256" key="2">
    <source>
        <dbReference type="ARBA" id="ARBA00004496"/>
    </source>
</evidence>
<dbReference type="CDD" id="cd07628">
    <property type="entry name" value="BAR_Atg24p"/>
    <property type="match status" value="1"/>
</dbReference>
<dbReference type="GO" id="GO:0034727">
    <property type="term" value="P:piecemeal microautophagy of the nucleus"/>
    <property type="evidence" value="ECO:0007669"/>
    <property type="project" value="TreeGrafter"/>
</dbReference>
<sequence>MLGDEDDVFDSVTWESPGTQGYDAGGPSSAPSGPGFRQSTSESDSGPNDPKWEGYLITTVKDPVKELAETKDAYVSYLVTATTNLPIFSAPNPSTRRRFTDFVFLREHLAKDFSACVVPPLPGKHRMEYVTGDRFSPEFMERRRLDLHRFLQRLARHPTLQRSTLLRAFFESTEWHVHMHQHVAHPPGPEHSSGVMDSLSDTLLNAFSRVRKPDERFLTMRESVDKFEDGIALSERFWSRVRNRTSDGGAVLGEDLTGDYHDLAIAVQGLGFLESGITDPLNHFSNTLLEFSALLRHLTQTTTDPFLVHLHSLLQYSHANRAVLKLRDQKQMDFEDLSEYLSNLTQERDRLAAVISGRAGSTGLGLGSYLKDKVDALRGADDDRSRVEKMRKLDGKIKELQDAVSVAHDTSDAFSEETLREQKVFQYTKEAEMKEMFGNLADGQIEFYKAAMEEWDRIIPMIQRIRVDSPVPTVADSVREPVKLWNQVQP</sequence>
<dbReference type="HOGENOM" id="CLU_027221_0_0_1"/>
<dbReference type="Pfam" id="PF00787">
    <property type="entry name" value="PX"/>
    <property type="match status" value="1"/>
</dbReference>
<evidence type="ECO:0000256" key="3">
    <source>
        <dbReference type="ARBA" id="ARBA00010883"/>
    </source>
</evidence>
<comment type="subcellular location">
    <subcellularLocation>
        <location evidence="2">Cytoplasm</location>
    </subcellularLocation>
    <subcellularLocation>
        <location evidence="1">Endosome membrane</location>
        <topology evidence="1">Peripheral membrane protein</topology>
    </subcellularLocation>
</comment>
<evidence type="ECO:0000256" key="4">
    <source>
        <dbReference type="ARBA" id="ARBA00022448"/>
    </source>
</evidence>
<feature type="compositionally biased region" description="Polar residues" evidence="12">
    <location>
        <begin position="37"/>
        <end position="46"/>
    </location>
</feature>
<proteinExistence type="inferred from homology"/>
<dbReference type="InterPro" id="IPR001683">
    <property type="entry name" value="PX_dom"/>
</dbReference>
<dbReference type="FunFam" id="1.20.1270.60:FF:000042">
    <property type="entry name" value="Vacuolar targeting protein Atg24"/>
    <property type="match status" value="1"/>
</dbReference>
<dbReference type="PROSITE" id="PS50195">
    <property type="entry name" value="PX"/>
    <property type="match status" value="1"/>
</dbReference>
<keyword evidence="8" id="KW-0446">Lipid-binding</keyword>
<dbReference type="STRING" id="650164.K5WQ47"/>
<dbReference type="SMART" id="SM00312">
    <property type="entry name" value="PX"/>
    <property type="match status" value="1"/>
</dbReference>
<dbReference type="GO" id="GO:0000422">
    <property type="term" value="P:autophagy of mitochondrion"/>
    <property type="evidence" value="ECO:0007669"/>
    <property type="project" value="TreeGrafter"/>
</dbReference>
<evidence type="ECO:0000256" key="9">
    <source>
        <dbReference type="ARBA" id="ARBA00023136"/>
    </source>
</evidence>
<evidence type="ECO:0000256" key="12">
    <source>
        <dbReference type="SAM" id="MobiDB-lite"/>
    </source>
</evidence>
<evidence type="ECO:0000256" key="5">
    <source>
        <dbReference type="ARBA" id="ARBA00022490"/>
    </source>
</evidence>
<dbReference type="GO" id="GO:0005769">
    <property type="term" value="C:early endosome"/>
    <property type="evidence" value="ECO:0007669"/>
    <property type="project" value="TreeGrafter"/>
</dbReference>
<evidence type="ECO:0000256" key="7">
    <source>
        <dbReference type="ARBA" id="ARBA00023006"/>
    </source>
</evidence>
<dbReference type="Proteomes" id="UP000008370">
    <property type="component" value="Unassembled WGS sequence"/>
</dbReference>
<keyword evidence="7" id="KW-0072">Autophagy</keyword>
<evidence type="ECO:0000313" key="14">
    <source>
        <dbReference type="EMBL" id="EKM61334.1"/>
    </source>
</evidence>
<keyword evidence="9" id="KW-0472">Membrane</keyword>
<dbReference type="Gene3D" id="1.20.1270.60">
    <property type="entry name" value="Arfaptin homology (AH) domain/BAR domain"/>
    <property type="match status" value="1"/>
</dbReference>
<dbReference type="FunCoup" id="K5WQ47">
    <property type="interactions" value="170"/>
</dbReference>
<dbReference type="GO" id="GO:0010008">
    <property type="term" value="C:endosome membrane"/>
    <property type="evidence" value="ECO:0007669"/>
    <property type="project" value="UniProtKB-SubCell"/>
</dbReference>
<evidence type="ECO:0000259" key="13">
    <source>
        <dbReference type="PROSITE" id="PS50195"/>
    </source>
</evidence>
<dbReference type="AlphaFoldDB" id="K5WQ47"/>
<dbReference type="SUPFAM" id="SSF64268">
    <property type="entry name" value="PX domain"/>
    <property type="match status" value="1"/>
</dbReference>
<comment type="similarity">
    <text evidence="3">Belongs to the sorting nexin family.</text>
</comment>
<evidence type="ECO:0000256" key="8">
    <source>
        <dbReference type="ARBA" id="ARBA00023121"/>
    </source>
</evidence>
<dbReference type="InterPro" id="IPR027267">
    <property type="entry name" value="AH/BAR_dom_sf"/>
</dbReference>
<dbReference type="GO" id="GO:0015031">
    <property type="term" value="P:protein transport"/>
    <property type="evidence" value="ECO:0007669"/>
    <property type="project" value="TreeGrafter"/>
</dbReference>
<dbReference type="InParanoid" id="K5WQ47"/>
<dbReference type="CDD" id="cd06863">
    <property type="entry name" value="PX_Atg24p"/>
    <property type="match status" value="1"/>
</dbReference>
<feature type="compositionally biased region" description="Low complexity" evidence="12">
    <location>
        <begin position="25"/>
        <end position="35"/>
    </location>
</feature>
<name>K5WQ47_PHACS</name>
<protein>
    <recommendedName>
        <fullName evidence="10">Sorting nexin-4</fullName>
    </recommendedName>
    <alternativeName>
        <fullName evidence="11">Autophagy-related protein 24</fullName>
    </alternativeName>
</protein>
<feature type="domain" description="PX" evidence="13">
    <location>
        <begin position="55"/>
        <end position="177"/>
    </location>
</feature>
<keyword evidence="4" id="KW-0813">Transport</keyword>
<dbReference type="SUPFAM" id="SSF103657">
    <property type="entry name" value="BAR/IMD domain-like"/>
    <property type="match status" value="1"/>
</dbReference>
<dbReference type="GeneID" id="18909045"/>
<dbReference type="PANTHER" id="PTHR45949">
    <property type="entry name" value="SORTING NEXIN-4"/>
    <property type="match status" value="1"/>
</dbReference>
<gene>
    <name evidence="14" type="ORF">PHACADRAFT_156571</name>
</gene>
<evidence type="ECO:0000256" key="11">
    <source>
        <dbReference type="ARBA" id="ARBA00041273"/>
    </source>
</evidence>
<dbReference type="EMBL" id="JH930468">
    <property type="protein sequence ID" value="EKM61334.1"/>
    <property type="molecule type" value="Genomic_DNA"/>
</dbReference>
<dbReference type="GO" id="GO:0035091">
    <property type="term" value="F:phosphatidylinositol binding"/>
    <property type="evidence" value="ECO:0007669"/>
    <property type="project" value="InterPro"/>
</dbReference>
<keyword evidence="5" id="KW-0963">Cytoplasm</keyword>
<dbReference type="InterPro" id="IPR036871">
    <property type="entry name" value="PX_dom_sf"/>
</dbReference>
<accession>K5WQ47</accession>
<evidence type="ECO:0000256" key="6">
    <source>
        <dbReference type="ARBA" id="ARBA00022753"/>
    </source>
</evidence>
<keyword evidence="6" id="KW-0967">Endosome</keyword>
<dbReference type="GO" id="GO:0032456">
    <property type="term" value="P:endocytic recycling"/>
    <property type="evidence" value="ECO:0007669"/>
    <property type="project" value="TreeGrafter"/>
</dbReference>
<dbReference type="KEGG" id="pco:PHACADRAFT_156571"/>
<dbReference type="GO" id="GO:0061709">
    <property type="term" value="P:reticulophagy"/>
    <property type="evidence" value="ECO:0007669"/>
    <property type="project" value="TreeGrafter"/>
</dbReference>
<evidence type="ECO:0000256" key="1">
    <source>
        <dbReference type="ARBA" id="ARBA00004481"/>
    </source>
</evidence>
<dbReference type="OrthoDB" id="205639at2759"/>
<dbReference type="PANTHER" id="PTHR45949:SF2">
    <property type="entry name" value="SORTING NEXIN-4"/>
    <property type="match status" value="1"/>
</dbReference>